<dbReference type="GO" id="GO:0003723">
    <property type="term" value="F:RNA binding"/>
    <property type="evidence" value="ECO:0007669"/>
    <property type="project" value="UniProtKB-KW"/>
</dbReference>
<evidence type="ECO:0000313" key="17">
    <source>
        <dbReference type="Proteomes" id="UP000030742"/>
    </source>
</evidence>
<evidence type="ECO:0000256" key="10">
    <source>
        <dbReference type="ARBA" id="ARBA00080859"/>
    </source>
</evidence>
<reference evidence="16 17" key="1">
    <citation type="journal article" date="2013" name="Genome Biol.">
        <title>Draft genome of the mountain pine beetle, Dendroctonus ponderosae Hopkins, a major forest pest.</title>
        <authorList>
            <person name="Keeling C.I."/>
            <person name="Yuen M.M."/>
            <person name="Liao N.Y."/>
            <person name="Docking T.R."/>
            <person name="Chan S.K."/>
            <person name="Taylor G.A."/>
            <person name="Palmquist D.L."/>
            <person name="Jackman S.D."/>
            <person name="Nguyen A."/>
            <person name="Li M."/>
            <person name="Henderson H."/>
            <person name="Janes J.K."/>
            <person name="Zhao Y."/>
            <person name="Pandoh P."/>
            <person name="Moore R."/>
            <person name="Sperling F.A."/>
            <person name="Huber D.P."/>
            <person name="Birol I."/>
            <person name="Jones S.J."/>
            <person name="Bohlmann J."/>
        </authorList>
    </citation>
    <scope>NUCLEOTIDE SEQUENCE</scope>
</reference>
<evidence type="ECO:0000313" key="16">
    <source>
        <dbReference type="Proteomes" id="UP000019118"/>
    </source>
</evidence>
<evidence type="ECO:0000256" key="9">
    <source>
        <dbReference type="ARBA" id="ARBA00068726"/>
    </source>
</evidence>
<dbReference type="AlphaFoldDB" id="N6TXE7"/>
<dbReference type="InterPro" id="IPR003890">
    <property type="entry name" value="MIF4G-like_typ-3"/>
</dbReference>
<comment type="function">
    <text evidence="8">Involved in nonsense-mediated decay (NMD) of mRNAs containing premature stop codons by associating with the nuclear exon junction complex (EJC). Recruited by UPF3B associated with the EJC core at the cytoplasmic side of the nuclear envelope and the subsequent formation of an UPF1-UPF2-UPF3 surveillance complex (including UPF1 bound to release factors at the stalled ribosome) is believed to activate NMD. In cooperation with UPF3B stimulates both ATPase and RNA helicase activities of UPF1. Binds spliced mRNA.</text>
</comment>
<dbReference type="GO" id="GO:0048471">
    <property type="term" value="C:perinuclear region of cytoplasm"/>
    <property type="evidence" value="ECO:0007669"/>
    <property type="project" value="UniProtKB-SubCell"/>
</dbReference>
<keyword evidence="16" id="KW-1185">Reference proteome</keyword>
<evidence type="ECO:0000256" key="5">
    <source>
        <dbReference type="ARBA" id="ARBA00022884"/>
    </source>
</evidence>
<evidence type="ECO:0000256" key="4">
    <source>
        <dbReference type="ARBA" id="ARBA00022737"/>
    </source>
</evidence>
<dbReference type="EMBL" id="KB741280">
    <property type="protein sequence ID" value="ENN70982.1"/>
    <property type="molecule type" value="Genomic_DNA"/>
</dbReference>
<evidence type="ECO:0000256" key="3">
    <source>
        <dbReference type="ARBA" id="ARBA00022553"/>
    </source>
</evidence>
<keyword evidence="7" id="KW-0866">Nonsense-mediated mRNA decay</keyword>
<dbReference type="PANTHER" id="PTHR12839">
    <property type="entry name" value="NONSENSE-MEDIATED MRNA DECAY PROTEIN 2 UP-FRAMESHIFT SUPPRESSOR 2"/>
    <property type="match status" value="1"/>
</dbReference>
<feature type="domain" description="MIF4G" evidence="12">
    <location>
        <begin position="69"/>
        <end position="265"/>
    </location>
</feature>
<keyword evidence="5" id="KW-0694">RNA-binding</keyword>
<dbReference type="OMA" id="DFQHHQI"/>
<dbReference type="FunFam" id="1.25.40.180:FF:000015">
    <property type="entry name" value="regulator of nonsense transcripts 2 isoform X1"/>
    <property type="match status" value="1"/>
</dbReference>
<dbReference type="GO" id="GO:0035145">
    <property type="term" value="C:exon-exon junction complex"/>
    <property type="evidence" value="ECO:0007669"/>
    <property type="project" value="TreeGrafter"/>
</dbReference>
<dbReference type="Gene3D" id="6.10.250.770">
    <property type="match status" value="1"/>
</dbReference>
<dbReference type="InterPro" id="IPR007193">
    <property type="entry name" value="Upf2/Nmd2_C"/>
</dbReference>
<dbReference type="KEGG" id="dpa:109544785"/>
<dbReference type="Gene3D" id="4.10.80.160">
    <property type="match status" value="1"/>
</dbReference>
<dbReference type="FunFam" id="1.25.40.180:FF:000023">
    <property type="entry name" value="regulator of nonsense transcripts 2 isoform X1"/>
    <property type="match status" value="1"/>
</dbReference>
<dbReference type="EMBL" id="KB631855">
    <property type="protein sequence ID" value="ERL86757.1"/>
    <property type="molecule type" value="Genomic_DNA"/>
</dbReference>
<evidence type="ECO:0000313" key="13">
    <source>
        <dbReference type="EMBL" id="ENN70982.1"/>
    </source>
</evidence>
<feature type="region of interest" description="Disordered" evidence="11">
    <location>
        <begin position="1084"/>
        <end position="1128"/>
    </location>
</feature>
<evidence type="ECO:0000313" key="15">
    <source>
        <dbReference type="EnsemblMetazoa" id="XP_019770677.1"/>
    </source>
</evidence>
<keyword evidence="6" id="KW-0175">Coiled coil</keyword>
<dbReference type="HOGENOM" id="CLU_002633_2_0_1"/>
<dbReference type="InterPro" id="IPR039762">
    <property type="entry name" value="Nmd2/UPF2"/>
</dbReference>
<dbReference type="GO" id="GO:0005829">
    <property type="term" value="C:cytosol"/>
    <property type="evidence" value="ECO:0007669"/>
    <property type="project" value="UniProtKB-ARBA"/>
</dbReference>
<evidence type="ECO:0000256" key="2">
    <source>
        <dbReference type="ARBA" id="ARBA00022490"/>
    </source>
</evidence>
<feature type="compositionally biased region" description="Acidic residues" evidence="11">
    <location>
        <begin position="937"/>
        <end position="952"/>
    </location>
</feature>
<reference evidence="15" key="2">
    <citation type="submission" date="2024-08" db="UniProtKB">
        <authorList>
            <consortium name="EnsemblMetazoa"/>
        </authorList>
    </citation>
    <scope>IDENTIFICATION</scope>
</reference>
<organism evidence="13">
    <name type="scientific">Dendroctonus ponderosae</name>
    <name type="common">Mountain pine beetle</name>
    <dbReference type="NCBI Taxonomy" id="77166"/>
    <lineage>
        <taxon>Eukaryota</taxon>
        <taxon>Metazoa</taxon>
        <taxon>Ecdysozoa</taxon>
        <taxon>Arthropoda</taxon>
        <taxon>Hexapoda</taxon>
        <taxon>Insecta</taxon>
        <taxon>Pterygota</taxon>
        <taxon>Neoptera</taxon>
        <taxon>Endopterygota</taxon>
        <taxon>Coleoptera</taxon>
        <taxon>Polyphaga</taxon>
        <taxon>Cucujiformia</taxon>
        <taxon>Curculionidae</taxon>
        <taxon>Scolytinae</taxon>
        <taxon>Dendroctonus</taxon>
    </lineage>
</organism>
<dbReference type="InterPro" id="IPR016024">
    <property type="entry name" value="ARM-type_fold"/>
</dbReference>
<proteinExistence type="predicted"/>
<dbReference type="OrthoDB" id="27832at2759"/>
<evidence type="ECO:0000259" key="12">
    <source>
        <dbReference type="SMART" id="SM00543"/>
    </source>
</evidence>
<dbReference type="STRING" id="77166.N6TXE7"/>
<feature type="domain" description="MIF4G" evidence="12">
    <location>
        <begin position="441"/>
        <end position="630"/>
    </location>
</feature>
<dbReference type="EnsemblMetazoa" id="XM_019915118.1">
    <property type="protein sequence ID" value="XP_019770677.1"/>
    <property type="gene ID" value="LOC109544785"/>
</dbReference>
<keyword evidence="3" id="KW-0597">Phosphoprotein</keyword>
<keyword evidence="2" id="KW-0963">Cytoplasm</keyword>
<feature type="region of interest" description="Disordered" evidence="11">
    <location>
        <begin position="905"/>
        <end position="970"/>
    </location>
</feature>
<dbReference type="GO" id="GO:0000184">
    <property type="term" value="P:nuclear-transcribed mRNA catabolic process, nonsense-mediated decay"/>
    <property type="evidence" value="ECO:0007669"/>
    <property type="project" value="UniProtKB-KW"/>
</dbReference>
<evidence type="ECO:0000256" key="6">
    <source>
        <dbReference type="ARBA" id="ARBA00023054"/>
    </source>
</evidence>
<comment type="subcellular location">
    <subcellularLocation>
        <location evidence="1">Cytoplasm</location>
        <location evidence="1">Perinuclear region</location>
    </subcellularLocation>
</comment>
<evidence type="ECO:0000256" key="8">
    <source>
        <dbReference type="ARBA" id="ARBA00059351"/>
    </source>
</evidence>
<dbReference type="Proteomes" id="UP000019118">
    <property type="component" value="Unassembled WGS sequence"/>
</dbReference>
<dbReference type="SMART" id="SM00543">
    <property type="entry name" value="MIF4G"/>
    <property type="match status" value="3"/>
</dbReference>
<name>N6TXE7_DENPD</name>
<evidence type="ECO:0000256" key="1">
    <source>
        <dbReference type="ARBA" id="ARBA00004556"/>
    </source>
</evidence>
<feature type="compositionally biased region" description="Acidic residues" evidence="11">
    <location>
        <begin position="396"/>
        <end position="415"/>
    </location>
</feature>
<feature type="domain" description="MIF4G" evidence="12">
    <location>
        <begin position="645"/>
        <end position="858"/>
    </location>
</feature>
<dbReference type="Proteomes" id="UP000030742">
    <property type="component" value="Unassembled WGS sequence"/>
</dbReference>
<feature type="non-terminal residue" evidence="13">
    <location>
        <position position="1"/>
    </location>
</feature>
<protein>
    <recommendedName>
        <fullName evidence="9">Regulator of nonsense transcripts 2</fullName>
    </recommendedName>
    <alternativeName>
        <fullName evidence="10">Up-frameshift suppressor 2 homolog</fullName>
    </alternativeName>
</protein>
<feature type="compositionally biased region" description="Polar residues" evidence="11">
    <location>
        <begin position="1089"/>
        <end position="1102"/>
    </location>
</feature>
<evidence type="ECO:0000256" key="11">
    <source>
        <dbReference type="SAM" id="MobiDB-lite"/>
    </source>
</evidence>
<dbReference type="PANTHER" id="PTHR12839:SF7">
    <property type="entry name" value="REGULATOR OF NONSENSE TRANSCRIPTS 2"/>
    <property type="match status" value="1"/>
</dbReference>
<evidence type="ECO:0000313" key="14">
    <source>
        <dbReference type="EMBL" id="ERL86757.1"/>
    </source>
</evidence>
<sequence length="1128" mass="129970">MTMDNVKSKESAVEAAAAATPEAEMNEVKAYMKEMEERFKIKHELRTANQGAAQTRPGDSHFSKLDSSLKKNTAYVKKIKNFSAAQVDAYLKDMASLNLSKYISEVAAAIVDSKLKMTDVQAAVKLCSVLHQTYVEFSLHLFENWQKVLGFKSHDKILNPSKLRVDLRFYAELLQSGLFANKNAFSLLGSVLTVLINMDKEEHVNVPIVLSFCKHCGDDYAGLLPRRIRQLATKYEIPVPKSSFLPAEKQQNVRTLLKDYYLSLCKHLLKDHQELQNYEKHNMKILQTKGELSQERKERHETMQNFYEKLLTNAQNFAEILDEDMPILKTQNLPKTEDNMIVTGLGPDFEDNSANLENIWCDVETQKFYCELPELTVFLPTSFLKNRPPPPPTETVTEEVLDSELPTEDTEEDSKSEEAPLHEDDPEDQTTTNASNKIVLDAFLTNLPNCVNREMIDNAAIDFLVTLNIKHNRRKLVRALFGVHRTRLDLLPFYARFVAILYPAVPEVGNELCQMLRQDFKYHVKKKDQVNIESKIKVVRFIGELVKFNLYSKIEVLFCLKFLLHDFSHHNIEMACNLLEVCGRFLYCSPDSHPRTRVYLEQMMRKKTVMTLDSRYVTQIENAYYYVNPPEMVAVSQKERPVMHQFIRKLLYQDLHKNNTDKTMRLMRKLDWAKEEISNYTIKCLTGAHNVKYFNIRCLASLLSGLVGYQEEIGTKVVDGVLEDIRLGMEVNLAKYNQRRVAQIKYLGELYNYRMVESSDVFKVLYSLITFGVSMDPNEPSELDSPKQLFRIKLACVLLETCGTYFSSGSSKRKLDYYLVFLQMYYWNKKELWKLYNETFPPTLEHIFKETLGMLRPKLKLCQSYEEAQVEVNNIRITLGIEKLLSEQVTKEEGDGLGMIAEADNEEADDEPSEGATAPITDDTGTEDETVDHTQDSDDEGDLETSEAEGDQVSESLAIPKGPRKVTCPEDDDFLTALDKMVSENIQERMREPVKSGNLDISVPVVMKNNKKNYDQLQEPSEETNPRIGFVLMMRKGNKQQYKQFEADPDSELVQNLKDQELAQKEEKERVKRLTLNITERFEEEDYQESISQQSRPVTQNLNRERKKYQHPKGAPDADLIFGPKKVR</sequence>
<accession>N6TXE7</accession>
<evidence type="ECO:0000256" key="7">
    <source>
        <dbReference type="ARBA" id="ARBA00023161"/>
    </source>
</evidence>
<keyword evidence="4" id="KW-0677">Repeat</keyword>
<gene>
    <name evidence="15" type="primary">109544785</name>
    <name evidence="14" type="ORF">D910_04163</name>
    <name evidence="13" type="ORF">YQE_12382</name>
</gene>
<dbReference type="Gene3D" id="1.25.40.180">
    <property type="match status" value="3"/>
</dbReference>
<dbReference type="Pfam" id="PF04050">
    <property type="entry name" value="Upf2"/>
    <property type="match status" value="1"/>
</dbReference>
<dbReference type="Pfam" id="PF02854">
    <property type="entry name" value="MIF4G"/>
    <property type="match status" value="3"/>
</dbReference>
<feature type="region of interest" description="Disordered" evidence="11">
    <location>
        <begin position="383"/>
        <end position="433"/>
    </location>
</feature>
<dbReference type="SUPFAM" id="SSF48371">
    <property type="entry name" value="ARM repeat"/>
    <property type="match status" value="3"/>
</dbReference>
<dbReference type="FunFam" id="1.25.40.180:FF:000014">
    <property type="entry name" value="Putative regulator of nonsense transcripts 2"/>
    <property type="match status" value="1"/>
</dbReference>